<evidence type="ECO:0000313" key="12">
    <source>
        <dbReference type="EMBL" id="GAA0366526.1"/>
    </source>
</evidence>
<dbReference type="PANTHER" id="PTHR47861:SF3">
    <property type="entry name" value="FKBP-TYPE PEPTIDYL-PROLYL CIS-TRANS ISOMERASE SLYD"/>
    <property type="match status" value="1"/>
</dbReference>
<evidence type="ECO:0000256" key="9">
    <source>
        <dbReference type="PROSITE-ProRule" id="PRU00277"/>
    </source>
</evidence>
<feature type="domain" description="PPIase FKBP-type" evidence="11">
    <location>
        <begin position="6"/>
        <end position="91"/>
    </location>
</feature>
<evidence type="ECO:0000259" key="11">
    <source>
        <dbReference type="PROSITE" id="PS50059"/>
    </source>
</evidence>
<organism evidence="12 13">
    <name type="scientific">Bowmanella denitrificans</name>
    <dbReference type="NCBI Taxonomy" id="366582"/>
    <lineage>
        <taxon>Bacteria</taxon>
        <taxon>Pseudomonadati</taxon>
        <taxon>Pseudomonadota</taxon>
        <taxon>Gammaproteobacteria</taxon>
        <taxon>Alteromonadales</taxon>
        <taxon>Alteromonadaceae</taxon>
        <taxon>Bowmanella</taxon>
    </lineage>
</organism>
<keyword evidence="5 9" id="KW-0697">Rotamase</keyword>
<keyword evidence="4" id="KW-0963">Cytoplasm</keyword>
<evidence type="ECO:0000256" key="6">
    <source>
        <dbReference type="ARBA" id="ARBA00023186"/>
    </source>
</evidence>
<dbReference type="PROSITE" id="PS50059">
    <property type="entry name" value="FKBP_PPIASE"/>
    <property type="match status" value="1"/>
</dbReference>
<evidence type="ECO:0000256" key="7">
    <source>
        <dbReference type="ARBA" id="ARBA00023235"/>
    </source>
</evidence>
<dbReference type="InterPro" id="IPR046357">
    <property type="entry name" value="PPIase_dom_sf"/>
</dbReference>
<keyword evidence="7 9" id="KW-0413">Isomerase</keyword>
<dbReference type="Pfam" id="PF00254">
    <property type="entry name" value="FKBP_C"/>
    <property type="match status" value="1"/>
</dbReference>
<evidence type="ECO:0000256" key="10">
    <source>
        <dbReference type="RuleBase" id="RU003915"/>
    </source>
</evidence>
<dbReference type="GO" id="GO:0016853">
    <property type="term" value="F:isomerase activity"/>
    <property type="evidence" value="ECO:0007669"/>
    <property type="project" value="UniProtKB-KW"/>
</dbReference>
<dbReference type="SUPFAM" id="SSF54534">
    <property type="entry name" value="FKBP-like"/>
    <property type="match status" value="1"/>
</dbReference>
<dbReference type="Proteomes" id="UP001501757">
    <property type="component" value="Unassembled WGS sequence"/>
</dbReference>
<dbReference type="RefSeq" id="WP_343846459.1">
    <property type="nucleotide sequence ID" value="NZ_BAAAEI010000021.1"/>
</dbReference>
<evidence type="ECO:0000256" key="8">
    <source>
        <dbReference type="ARBA" id="ARBA00037071"/>
    </source>
</evidence>
<evidence type="ECO:0000256" key="4">
    <source>
        <dbReference type="ARBA" id="ARBA00022490"/>
    </source>
</evidence>
<reference evidence="12 13" key="1">
    <citation type="journal article" date="2019" name="Int. J. Syst. Evol. Microbiol.">
        <title>The Global Catalogue of Microorganisms (GCM) 10K type strain sequencing project: providing services to taxonomists for standard genome sequencing and annotation.</title>
        <authorList>
            <consortium name="The Broad Institute Genomics Platform"/>
            <consortium name="The Broad Institute Genome Sequencing Center for Infectious Disease"/>
            <person name="Wu L."/>
            <person name="Ma J."/>
        </authorList>
    </citation>
    <scope>NUCLEOTIDE SEQUENCE [LARGE SCALE GENOMIC DNA]</scope>
    <source>
        <strain evidence="12 13">JCM 13378</strain>
    </source>
</reference>
<protein>
    <recommendedName>
        <fullName evidence="10">Peptidyl-prolyl cis-trans isomerase</fullName>
        <ecNumber evidence="10">5.2.1.8</ecNumber>
    </recommendedName>
</protein>
<gene>
    <name evidence="12" type="primary">slyD</name>
    <name evidence="12" type="ORF">GCM10009092_33600</name>
</gene>
<evidence type="ECO:0000256" key="3">
    <source>
        <dbReference type="ARBA" id="ARBA00006577"/>
    </source>
</evidence>
<dbReference type="EMBL" id="BAAAEI010000021">
    <property type="protein sequence ID" value="GAA0366526.1"/>
    <property type="molecule type" value="Genomic_DNA"/>
</dbReference>
<keyword evidence="6" id="KW-0143">Chaperone</keyword>
<accession>A0ABN0XKI3</accession>
<evidence type="ECO:0000256" key="5">
    <source>
        <dbReference type="ARBA" id="ARBA00023110"/>
    </source>
</evidence>
<dbReference type="Gene3D" id="3.10.50.40">
    <property type="match status" value="1"/>
</dbReference>
<keyword evidence="13" id="KW-1185">Reference proteome</keyword>
<comment type="function">
    <text evidence="8">Also involved in hydrogenase metallocenter assembly, probably by participating in the nickel insertion step. This function in hydrogenase biosynthesis requires chaperone activity and the presence of the metal-binding domain, but not PPIase activity.</text>
</comment>
<evidence type="ECO:0000256" key="2">
    <source>
        <dbReference type="ARBA" id="ARBA00004496"/>
    </source>
</evidence>
<dbReference type="EC" id="5.2.1.8" evidence="10"/>
<proteinExistence type="inferred from homology"/>
<dbReference type="InterPro" id="IPR001179">
    <property type="entry name" value="PPIase_FKBP_dom"/>
</dbReference>
<comment type="catalytic activity">
    <reaction evidence="1 9 10">
        <text>[protein]-peptidylproline (omega=180) = [protein]-peptidylproline (omega=0)</text>
        <dbReference type="Rhea" id="RHEA:16237"/>
        <dbReference type="Rhea" id="RHEA-COMP:10747"/>
        <dbReference type="Rhea" id="RHEA-COMP:10748"/>
        <dbReference type="ChEBI" id="CHEBI:83833"/>
        <dbReference type="ChEBI" id="CHEBI:83834"/>
        <dbReference type="EC" id="5.2.1.8"/>
    </reaction>
</comment>
<comment type="subcellular location">
    <subcellularLocation>
        <location evidence="2">Cytoplasm</location>
    </subcellularLocation>
</comment>
<name>A0ABN0XKI3_9ALTE</name>
<evidence type="ECO:0000256" key="1">
    <source>
        <dbReference type="ARBA" id="ARBA00000971"/>
    </source>
</evidence>
<evidence type="ECO:0000313" key="13">
    <source>
        <dbReference type="Proteomes" id="UP001501757"/>
    </source>
</evidence>
<comment type="caution">
    <text evidence="12">The sequence shown here is derived from an EMBL/GenBank/DDBJ whole genome shotgun (WGS) entry which is preliminary data.</text>
</comment>
<dbReference type="PANTHER" id="PTHR47861">
    <property type="entry name" value="FKBP-TYPE PEPTIDYL-PROLYL CIS-TRANS ISOMERASE SLYD"/>
    <property type="match status" value="1"/>
</dbReference>
<comment type="similarity">
    <text evidence="3 10">Belongs to the FKBP-type PPIase family.</text>
</comment>
<sequence length="161" mass="17769">MKIAPNKVVTMHYTVSTTEDVQIDSSRDGKPMSFLHGQHFLIQGLEDALLDKQAGDKFVTEVEPANAYGERHDELIQLVPKSMFEGMDVEVGMQFRATTDDGEQSVMIIDITDDEVVVDGNHPLSGVTLKFDVEVLEVRDATEQELAHGHVHGEGGCGHEH</sequence>